<dbReference type="GO" id="GO:0016251">
    <property type="term" value="F:RNA polymerase II general transcription initiation factor activity"/>
    <property type="evidence" value="ECO:0007669"/>
    <property type="project" value="TreeGrafter"/>
</dbReference>
<dbReference type="GO" id="GO:0005669">
    <property type="term" value="C:transcription factor TFIID complex"/>
    <property type="evidence" value="ECO:0007669"/>
    <property type="project" value="TreeGrafter"/>
</dbReference>
<evidence type="ECO:0000256" key="5">
    <source>
        <dbReference type="ARBA" id="ARBA00023242"/>
    </source>
</evidence>
<organism evidence="6 7">
    <name type="scientific">Rhynocoris fuscipes</name>
    <dbReference type="NCBI Taxonomy" id="488301"/>
    <lineage>
        <taxon>Eukaryota</taxon>
        <taxon>Metazoa</taxon>
        <taxon>Ecdysozoa</taxon>
        <taxon>Arthropoda</taxon>
        <taxon>Hexapoda</taxon>
        <taxon>Insecta</taxon>
        <taxon>Pterygota</taxon>
        <taxon>Neoptera</taxon>
        <taxon>Paraneoptera</taxon>
        <taxon>Hemiptera</taxon>
        <taxon>Heteroptera</taxon>
        <taxon>Panheteroptera</taxon>
        <taxon>Cimicomorpha</taxon>
        <taxon>Reduviidae</taxon>
        <taxon>Harpactorinae</taxon>
        <taxon>Harpactorini</taxon>
        <taxon>Rhynocoris</taxon>
    </lineage>
</organism>
<comment type="subcellular location">
    <subcellularLocation>
        <location evidence="1">Nucleus</location>
    </subcellularLocation>
</comment>
<evidence type="ECO:0008006" key="8">
    <source>
        <dbReference type="Google" id="ProtNLM"/>
    </source>
</evidence>
<dbReference type="InterPro" id="IPR009072">
    <property type="entry name" value="Histone-fold"/>
</dbReference>
<keyword evidence="4" id="KW-0804">Transcription</keyword>
<evidence type="ECO:0000256" key="3">
    <source>
        <dbReference type="ARBA" id="ARBA00023015"/>
    </source>
</evidence>
<keyword evidence="3" id="KW-0805">Transcription regulation</keyword>
<dbReference type="Gene3D" id="1.10.20.10">
    <property type="entry name" value="Histone, subunit A"/>
    <property type="match status" value="1"/>
</dbReference>
<dbReference type="InterPro" id="IPR003162">
    <property type="entry name" value="TFIID-31"/>
</dbReference>
<evidence type="ECO:0000313" key="6">
    <source>
        <dbReference type="EMBL" id="KAK9497735.1"/>
    </source>
</evidence>
<keyword evidence="7" id="KW-1185">Reference proteome</keyword>
<comment type="caution">
    <text evidence="6">The sequence shown here is derived from an EMBL/GenBank/DDBJ whole genome shotgun (WGS) entry which is preliminary data.</text>
</comment>
<dbReference type="PANTHER" id="PTHR48068:SF4">
    <property type="entry name" value="TATA-BOX BINDING PROTEIN ASSOCIATED FACTOR 9"/>
    <property type="match status" value="1"/>
</dbReference>
<proteinExistence type="inferred from homology"/>
<keyword evidence="5" id="KW-0539">Nucleus</keyword>
<reference evidence="6 7" key="1">
    <citation type="submission" date="2022-12" db="EMBL/GenBank/DDBJ databases">
        <title>Chromosome-level genome assembly of true bugs.</title>
        <authorList>
            <person name="Ma L."/>
            <person name="Li H."/>
        </authorList>
    </citation>
    <scope>NUCLEOTIDE SEQUENCE [LARGE SCALE GENOMIC DNA]</scope>
    <source>
        <strain evidence="6">Lab_2022b</strain>
    </source>
</reference>
<sequence>MPAPAKILPQEVTVIVNMLKDFGITKYEPGVIGQFLEFGQRYVLSVLEDARMCSEHAQKRSIDHDDLKLAVMMQLEKKFTTPPPRDLMLEVARPTNNYPLPYIKQFSGLQLPPKVQKILFCRFKPWNQVFKYFI</sequence>
<evidence type="ECO:0000256" key="2">
    <source>
        <dbReference type="ARBA" id="ARBA00007646"/>
    </source>
</evidence>
<dbReference type="CDD" id="cd07979">
    <property type="entry name" value="HFD_TAF9"/>
    <property type="match status" value="1"/>
</dbReference>
<dbReference type="GO" id="GO:0046982">
    <property type="term" value="F:protein heterodimerization activity"/>
    <property type="evidence" value="ECO:0007669"/>
    <property type="project" value="InterPro"/>
</dbReference>
<evidence type="ECO:0000256" key="4">
    <source>
        <dbReference type="ARBA" id="ARBA00023163"/>
    </source>
</evidence>
<evidence type="ECO:0000256" key="1">
    <source>
        <dbReference type="ARBA" id="ARBA00004123"/>
    </source>
</evidence>
<dbReference type="GO" id="GO:0000124">
    <property type="term" value="C:SAGA complex"/>
    <property type="evidence" value="ECO:0007669"/>
    <property type="project" value="TreeGrafter"/>
</dbReference>
<gene>
    <name evidence="6" type="ORF">O3M35_004401</name>
</gene>
<dbReference type="PANTHER" id="PTHR48068">
    <property type="entry name" value="TAF9 RNA POLYMERASE II, TATA BOX-BINDING PROTEIN (TBP)-ASSOCIATED FACTOR"/>
    <property type="match status" value="1"/>
</dbReference>
<dbReference type="Proteomes" id="UP001461498">
    <property type="component" value="Unassembled WGS sequence"/>
</dbReference>
<accession>A0AAW1CI75</accession>
<dbReference type="EMBL" id="JAPXFL010000014">
    <property type="protein sequence ID" value="KAK9497735.1"/>
    <property type="molecule type" value="Genomic_DNA"/>
</dbReference>
<dbReference type="AlphaFoldDB" id="A0AAW1CI75"/>
<evidence type="ECO:0000313" key="7">
    <source>
        <dbReference type="Proteomes" id="UP001461498"/>
    </source>
</evidence>
<dbReference type="GO" id="GO:0051123">
    <property type="term" value="P:RNA polymerase II preinitiation complex assembly"/>
    <property type="evidence" value="ECO:0007669"/>
    <property type="project" value="TreeGrafter"/>
</dbReference>
<dbReference type="SUPFAM" id="SSF47113">
    <property type="entry name" value="Histone-fold"/>
    <property type="match status" value="1"/>
</dbReference>
<protein>
    <recommendedName>
        <fullName evidence="8">Transcription initiation factor TFIID subunit 9</fullName>
    </recommendedName>
</protein>
<dbReference type="Pfam" id="PF02291">
    <property type="entry name" value="TFIID-31kDa"/>
    <property type="match status" value="1"/>
</dbReference>
<name>A0AAW1CI75_9HEMI</name>
<comment type="similarity">
    <text evidence="2">Belongs to the TAF9 family.</text>
</comment>
<dbReference type="GO" id="GO:0003713">
    <property type="term" value="F:transcription coactivator activity"/>
    <property type="evidence" value="ECO:0007669"/>
    <property type="project" value="TreeGrafter"/>
</dbReference>
<dbReference type="InterPro" id="IPR051431">
    <property type="entry name" value="TFIID_subunit_9"/>
</dbReference>